<dbReference type="PANTHER" id="PTHR37542">
    <property type="entry name" value="HELO DOMAIN-CONTAINING PROTEIN-RELATED"/>
    <property type="match status" value="1"/>
</dbReference>
<dbReference type="GO" id="GO:0005524">
    <property type="term" value="F:ATP binding"/>
    <property type="evidence" value="ECO:0007669"/>
    <property type="project" value="InterPro"/>
</dbReference>
<proteinExistence type="predicted"/>
<evidence type="ECO:0000259" key="2">
    <source>
        <dbReference type="PROSITE" id="PS50011"/>
    </source>
</evidence>
<feature type="domain" description="Protein kinase" evidence="2">
    <location>
        <begin position="277"/>
        <end position="577"/>
    </location>
</feature>
<dbReference type="Pfam" id="PF14479">
    <property type="entry name" value="HeLo"/>
    <property type="match status" value="1"/>
</dbReference>
<protein>
    <recommendedName>
        <fullName evidence="2">Protein kinase domain-containing protein</fullName>
    </recommendedName>
</protein>
<dbReference type="InterPro" id="IPR011009">
    <property type="entry name" value="Kinase-like_dom_sf"/>
</dbReference>
<dbReference type="GeneID" id="89943276"/>
<evidence type="ECO:0000256" key="1">
    <source>
        <dbReference type="SAM" id="MobiDB-lite"/>
    </source>
</evidence>
<name>A0AAN6YSU3_9PEZI</name>
<dbReference type="GO" id="GO:0004672">
    <property type="term" value="F:protein kinase activity"/>
    <property type="evidence" value="ECO:0007669"/>
    <property type="project" value="InterPro"/>
</dbReference>
<keyword evidence="4" id="KW-1185">Reference proteome</keyword>
<dbReference type="Proteomes" id="UP001302812">
    <property type="component" value="Unassembled WGS sequence"/>
</dbReference>
<reference evidence="3" key="1">
    <citation type="journal article" date="2023" name="Mol. Phylogenet. Evol.">
        <title>Genome-scale phylogeny and comparative genomics of the fungal order Sordariales.</title>
        <authorList>
            <person name="Hensen N."/>
            <person name="Bonometti L."/>
            <person name="Westerberg I."/>
            <person name="Brannstrom I.O."/>
            <person name="Guillou S."/>
            <person name="Cros-Aarteil S."/>
            <person name="Calhoun S."/>
            <person name="Haridas S."/>
            <person name="Kuo A."/>
            <person name="Mondo S."/>
            <person name="Pangilinan J."/>
            <person name="Riley R."/>
            <person name="LaButti K."/>
            <person name="Andreopoulos B."/>
            <person name="Lipzen A."/>
            <person name="Chen C."/>
            <person name="Yan M."/>
            <person name="Daum C."/>
            <person name="Ng V."/>
            <person name="Clum A."/>
            <person name="Steindorff A."/>
            <person name="Ohm R.A."/>
            <person name="Martin F."/>
            <person name="Silar P."/>
            <person name="Natvig D.O."/>
            <person name="Lalanne C."/>
            <person name="Gautier V."/>
            <person name="Ament-Velasquez S.L."/>
            <person name="Kruys A."/>
            <person name="Hutchinson M.I."/>
            <person name="Powell A.J."/>
            <person name="Barry K."/>
            <person name="Miller A.N."/>
            <person name="Grigoriev I.V."/>
            <person name="Debuchy R."/>
            <person name="Gladieux P."/>
            <person name="Hiltunen Thoren M."/>
            <person name="Johannesson H."/>
        </authorList>
    </citation>
    <scope>NUCLEOTIDE SEQUENCE</scope>
    <source>
        <strain evidence="3">CBS 508.74</strain>
    </source>
</reference>
<comment type="caution">
    <text evidence="3">The sequence shown here is derived from an EMBL/GenBank/DDBJ whole genome shotgun (WGS) entry which is preliminary data.</text>
</comment>
<dbReference type="Gene3D" id="1.20.120.1020">
    <property type="entry name" value="Prion-inhibition and propagation, HeLo domain"/>
    <property type="match status" value="1"/>
</dbReference>
<reference evidence="3" key="2">
    <citation type="submission" date="2023-05" db="EMBL/GenBank/DDBJ databases">
        <authorList>
            <consortium name="Lawrence Berkeley National Laboratory"/>
            <person name="Steindorff A."/>
            <person name="Hensen N."/>
            <person name="Bonometti L."/>
            <person name="Westerberg I."/>
            <person name="Brannstrom I.O."/>
            <person name="Guillou S."/>
            <person name="Cros-Aarteil S."/>
            <person name="Calhoun S."/>
            <person name="Haridas S."/>
            <person name="Kuo A."/>
            <person name="Mondo S."/>
            <person name="Pangilinan J."/>
            <person name="Riley R."/>
            <person name="Labutti K."/>
            <person name="Andreopoulos B."/>
            <person name="Lipzen A."/>
            <person name="Chen C."/>
            <person name="Yanf M."/>
            <person name="Daum C."/>
            <person name="Ng V."/>
            <person name="Clum A."/>
            <person name="Ohm R."/>
            <person name="Martin F."/>
            <person name="Silar P."/>
            <person name="Natvig D."/>
            <person name="Lalanne C."/>
            <person name="Gautier V."/>
            <person name="Ament-Velasquez S.L."/>
            <person name="Kruys A."/>
            <person name="Hutchinson M.I."/>
            <person name="Powell A.J."/>
            <person name="Barry K."/>
            <person name="Miller A.N."/>
            <person name="Grigoriev I.V."/>
            <person name="Debuchy R."/>
            <person name="Gladieux P."/>
            <person name="Thoren M.H."/>
            <person name="Johannesson H."/>
        </authorList>
    </citation>
    <scope>NUCLEOTIDE SEQUENCE</scope>
    <source>
        <strain evidence="3">CBS 508.74</strain>
    </source>
</reference>
<dbReference type="InterPro" id="IPR000719">
    <property type="entry name" value="Prot_kinase_dom"/>
</dbReference>
<dbReference type="RefSeq" id="XP_064670675.1">
    <property type="nucleotide sequence ID" value="XM_064819150.1"/>
</dbReference>
<dbReference type="AlphaFoldDB" id="A0AAN6YSU3"/>
<dbReference type="PANTHER" id="PTHR37542:SF3">
    <property type="entry name" value="PRION-INHIBITION AND PROPAGATION HELO DOMAIN-CONTAINING PROTEIN"/>
    <property type="match status" value="1"/>
</dbReference>
<accession>A0AAN6YSU3</accession>
<dbReference type="InterPro" id="IPR038305">
    <property type="entry name" value="HeLo_sf"/>
</dbReference>
<dbReference type="Gene3D" id="1.10.510.10">
    <property type="entry name" value="Transferase(Phosphotransferase) domain 1"/>
    <property type="match status" value="1"/>
</dbReference>
<feature type="region of interest" description="Disordered" evidence="1">
    <location>
        <begin position="114"/>
        <end position="152"/>
    </location>
</feature>
<dbReference type="InterPro" id="IPR029498">
    <property type="entry name" value="HeLo_dom"/>
</dbReference>
<dbReference type="PROSITE" id="PS50011">
    <property type="entry name" value="PROTEIN_KINASE_DOM"/>
    <property type="match status" value="1"/>
</dbReference>
<dbReference type="EMBL" id="MU853340">
    <property type="protein sequence ID" value="KAK4113105.1"/>
    <property type="molecule type" value="Genomic_DNA"/>
</dbReference>
<organism evidence="3 4">
    <name type="scientific">Canariomyces notabilis</name>
    <dbReference type="NCBI Taxonomy" id="2074819"/>
    <lineage>
        <taxon>Eukaryota</taxon>
        <taxon>Fungi</taxon>
        <taxon>Dikarya</taxon>
        <taxon>Ascomycota</taxon>
        <taxon>Pezizomycotina</taxon>
        <taxon>Sordariomycetes</taxon>
        <taxon>Sordariomycetidae</taxon>
        <taxon>Sordariales</taxon>
        <taxon>Chaetomiaceae</taxon>
        <taxon>Canariomyces</taxon>
    </lineage>
</organism>
<sequence length="718" mass="81841">METVGVALGAVPLVIELFKQVINAYHLFLEGNNLEKSTTHFAMKLAIEKHRLLRWGESLGLCNPDSISAKFGSGTSIFKDEQLVKVIEQTLHCIHDIFCDVGPLTKKYGVDVVSSESGESSNPQNCEEPAPSQPTKLLRSRKRKSTSQAAINGKRPRLSLSRFQWAIRDKDAFEKLLLDLKYYNDSLHALHPPEIAITLSRDTLGSLIQTASPEMLENFGRLNSAEVSCLPYKPREAAIFQSLPQTASIALAIHKKPSSDSCFPKACDQHANGIIPWRQLHPLGELFGECRRALWQDPSGRDSQVTLVFLESVLKGPEACTYDFRKSELYQQKLMQLRQLASLLAQTGNPELFRVMRCRGITTGPDRLDIVYELPPGASASGRCLSLANILQEPNVEIKFKWNPRPSRLTLARELCSGIFHFHSCSWRHKDISSENIIFFESITGYIDIHRPYLKGFKKAQIIDETTHHGRIRVPIRQHPYYLFRKALSEAGLLPQINNYFRFRHEYYSLGLVLLELGLWETLGAIWNPAKAANHVRQVVDYCDNESMEAWKIVSAIISRTDERGLECEQTNRQPDVYDGLPSAIKQCFDHFKSAIEQEQVVEPLRETSLANDRKKCEKVLNLWLSCYEERSAYIHNTAIQQAEEFLEATMGRRYQQLVLRCLRSEFELPLSAAEDQWVRHFNWMVVRELEACCLEETKKLDLAPQSQDSLHLEGTRS</sequence>
<gene>
    <name evidence="3" type="ORF">N656DRAFT_844674</name>
</gene>
<evidence type="ECO:0000313" key="4">
    <source>
        <dbReference type="Proteomes" id="UP001302812"/>
    </source>
</evidence>
<dbReference type="SUPFAM" id="SSF56112">
    <property type="entry name" value="Protein kinase-like (PK-like)"/>
    <property type="match status" value="1"/>
</dbReference>
<evidence type="ECO:0000313" key="3">
    <source>
        <dbReference type="EMBL" id="KAK4113105.1"/>
    </source>
</evidence>